<protein>
    <submittedName>
        <fullName evidence="2">Type II toxin-antitoxin system death-on-curing family toxin</fullName>
    </submittedName>
</protein>
<sequence>MKVDDPLPYILNEDAIRGAIARPYAEFAGVAPYPTLHEKAAALMHGVANAHGFADGNKRTAVLLTLVFIRASGYEMEPAARAKLDDVVVDLVTGDRSQESVAFWLKIVVT</sequence>
<dbReference type="PROSITE" id="PS51459">
    <property type="entry name" value="FIDO"/>
    <property type="match status" value="1"/>
</dbReference>
<dbReference type="Pfam" id="PF02661">
    <property type="entry name" value="Fic"/>
    <property type="match status" value="1"/>
</dbReference>
<feature type="domain" description="Fido" evidence="1">
    <location>
        <begin position="1"/>
        <end position="106"/>
    </location>
</feature>
<evidence type="ECO:0000313" key="3">
    <source>
        <dbReference type="Proteomes" id="UP000635142"/>
    </source>
</evidence>
<dbReference type="InterPro" id="IPR003812">
    <property type="entry name" value="Fido"/>
</dbReference>
<proteinExistence type="predicted"/>
<dbReference type="SUPFAM" id="SSF140931">
    <property type="entry name" value="Fic-like"/>
    <property type="match status" value="1"/>
</dbReference>
<dbReference type="InterPro" id="IPR053737">
    <property type="entry name" value="Type_II_TA_Toxin"/>
</dbReference>
<dbReference type="RefSeq" id="WP_191075403.1">
    <property type="nucleotide sequence ID" value="NZ_JACTAG010000002.1"/>
</dbReference>
<evidence type="ECO:0000259" key="1">
    <source>
        <dbReference type="PROSITE" id="PS51459"/>
    </source>
</evidence>
<dbReference type="AlphaFoldDB" id="A0A927D3J3"/>
<dbReference type="Proteomes" id="UP000635142">
    <property type="component" value="Unassembled WGS sequence"/>
</dbReference>
<organism evidence="2 3">
    <name type="scientific">Sulfitobacter aestuariivivens</name>
    <dbReference type="NCBI Taxonomy" id="2766981"/>
    <lineage>
        <taxon>Bacteria</taxon>
        <taxon>Pseudomonadati</taxon>
        <taxon>Pseudomonadota</taxon>
        <taxon>Alphaproteobacteria</taxon>
        <taxon>Rhodobacterales</taxon>
        <taxon>Roseobacteraceae</taxon>
        <taxon>Sulfitobacter</taxon>
    </lineage>
</organism>
<dbReference type="PANTHER" id="PTHR39426:SF1">
    <property type="entry name" value="HOMOLOGY TO DEATH-ON-CURING PROTEIN OF PHAGE P1"/>
    <property type="match status" value="1"/>
</dbReference>
<dbReference type="EMBL" id="JACTAG010000002">
    <property type="protein sequence ID" value="MBD3664370.1"/>
    <property type="molecule type" value="Genomic_DNA"/>
</dbReference>
<dbReference type="GO" id="GO:0016301">
    <property type="term" value="F:kinase activity"/>
    <property type="evidence" value="ECO:0007669"/>
    <property type="project" value="InterPro"/>
</dbReference>
<dbReference type="PANTHER" id="PTHR39426">
    <property type="entry name" value="HOMOLOGY TO DEATH-ON-CURING PROTEIN OF PHAGE P1"/>
    <property type="match status" value="1"/>
</dbReference>
<dbReference type="Gene3D" id="1.20.120.1870">
    <property type="entry name" value="Fic/DOC protein, Fido domain"/>
    <property type="match status" value="1"/>
</dbReference>
<dbReference type="NCBIfam" id="TIGR01550">
    <property type="entry name" value="DOC_P1"/>
    <property type="match status" value="1"/>
</dbReference>
<comment type="caution">
    <text evidence="2">The sequence shown here is derived from an EMBL/GenBank/DDBJ whole genome shotgun (WGS) entry which is preliminary data.</text>
</comment>
<dbReference type="InterPro" id="IPR036597">
    <property type="entry name" value="Fido-like_dom_sf"/>
</dbReference>
<keyword evidence="3" id="KW-1185">Reference proteome</keyword>
<accession>A0A927D3J3</accession>
<evidence type="ECO:0000313" key="2">
    <source>
        <dbReference type="EMBL" id="MBD3664370.1"/>
    </source>
</evidence>
<name>A0A927D3J3_9RHOB</name>
<dbReference type="InterPro" id="IPR006440">
    <property type="entry name" value="Doc"/>
</dbReference>
<reference evidence="2" key="1">
    <citation type="submission" date="2020-08" db="EMBL/GenBank/DDBJ databases">
        <title>Sulfitobacter aestuariivivens sp. nov., isolated from a tidal flat.</title>
        <authorList>
            <person name="Park S."/>
            <person name="Yoon J.-H."/>
        </authorList>
    </citation>
    <scope>NUCLEOTIDE SEQUENCE</scope>
    <source>
        <strain evidence="2">TSTF-M16</strain>
    </source>
</reference>
<gene>
    <name evidence="2" type="ORF">H9Q16_10585</name>
</gene>